<dbReference type="AlphaFoldDB" id="A0A7G5C765"/>
<keyword evidence="4" id="KW-1185">Reference proteome</keyword>
<feature type="region of interest" description="Disordered" evidence="1">
    <location>
        <begin position="500"/>
        <end position="558"/>
    </location>
</feature>
<feature type="compositionally biased region" description="Basic and acidic residues" evidence="1">
    <location>
        <begin position="233"/>
        <end position="252"/>
    </location>
</feature>
<accession>A0A7G5C765</accession>
<dbReference type="EMBL" id="CP041969">
    <property type="protein sequence ID" value="QMV45049.1"/>
    <property type="molecule type" value="Genomic_DNA"/>
</dbReference>
<dbReference type="KEGG" id="cchl:FPL14_16890"/>
<organism evidence="3 4">
    <name type="scientific">Cohnella cholangitidis</name>
    <dbReference type="NCBI Taxonomy" id="2598458"/>
    <lineage>
        <taxon>Bacteria</taxon>
        <taxon>Bacillati</taxon>
        <taxon>Bacillota</taxon>
        <taxon>Bacilli</taxon>
        <taxon>Bacillales</taxon>
        <taxon>Paenibacillaceae</taxon>
        <taxon>Cohnella</taxon>
    </lineage>
</organism>
<gene>
    <name evidence="3" type="ORF">FPL14_16890</name>
</gene>
<feature type="region of interest" description="Disordered" evidence="1">
    <location>
        <begin position="1"/>
        <end position="25"/>
    </location>
</feature>
<evidence type="ECO:0000313" key="4">
    <source>
        <dbReference type="Proteomes" id="UP000515679"/>
    </source>
</evidence>
<feature type="domain" description="eCIS core" evidence="2">
    <location>
        <begin position="58"/>
        <end position="123"/>
    </location>
</feature>
<sequence>MNAKPHAPNQSPKSNEELFSGMNSQMTHSQILQLQSMIGNSAVTQMLQSGQPENRTGLPDQLKTGIENLSGIAMDDVKVHYNSPKPEQIEAHAYAMGTDIHVGAGQEKHLPHEAWHVVQQKQGKVRPTLQAKGKSINDDSMLEQEADRMGELAVSGQTKAAQPLSVQSVAPAAGVIQGKWIKDANGKIKEVSDRYRLKRGERIVDDPDEGLADDEREDDENEGTESEDDEAVQETKETKVRRKELAKEHSKFMKAPDDYVAKALDYSSSEEDLSAGSEDIANDFERLTSVKESIKSEEVKHLKDLSDRLGKERKRGGSISQGTFADIGAMHRDRPGVVSVRDNRILHAAHRDIVPLADTKKKKVPIPYSAYRKRFNTAVPKAIERIAEHNGPGFKERVMRRLSPKSKGELTKWLKSGKVDLSNSDGKSAALEHKINKGGKFGYPDGQVRSRNLSLVNDDRKDHKGPHALMHSIKGAEGSGKTNYSALDAHAAGAVAAGIVLGQKRRRSDSDTAESSSDSDSDTTESSSDSDSDSKQPPPKRKPPKRARPRGSDDSGND</sequence>
<evidence type="ECO:0000259" key="2">
    <source>
        <dbReference type="Pfam" id="PF13699"/>
    </source>
</evidence>
<dbReference type="Pfam" id="PF13699">
    <property type="entry name" value="eCIS_core"/>
    <property type="match status" value="1"/>
</dbReference>
<feature type="compositionally biased region" description="Basic residues" evidence="1">
    <location>
        <begin position="538"/>
        <end position="549"/>
    </location>
</feature>
<feature type="compositionally biased region" description="Acidic residues" evidence="1">
    <location>
        <begin position="206"/>
        <end position="232"/>
    </location>
</feature>
<feature type="compositionally biased region" description="Acidic residues" evidence="1">
    <location>
        <begin position="517"/>
        <end position="531"/>
    </location>
</feature>
<name>A0A7G5C765_9BACL</name>
<feature type="region of interest" description="Disordered" evidence="1">
    <location>
        <begin position="457"/>
        <end position="476"/>
    </location>
</feature>
<reference evidence="3 4" key="1">
    <citation type="submission" date="2019-07" db="EMBL/GenBank/DDBJ databases">
        <authorList>
            <person name="Kim J.K."/>
            <person name="Cheong H.-M."/>
            <person name="Choi Y."/>
            <person name="Hwang K.J."/>
            <person name="Lee S."/>
            <person name="Choi C."/>
        </authorList>
    </citation>
    <scope>NUCLEOTIDE SEQUENCE [LARGE SCALE GENOMIC DNA]</scope>
    <source>
        <strain evidence="3 4">KS 22</strain>
    </source>
</reference>
<dbReference type="InterPro" id="IPR025295">
    <property type="entry name" value="eCIS_core_dom"/>
</dbReference>
<evidence type="ECO:0000256" key="1">
    <source>
        <dbReference type="SAM" id="MobiDB-lite"/>
    </source>
</evidence>
<feature type="region of interest" description="Disordered" evidence="1">
    <location>
        <begin position="202"/>
        <end position="252"/>
    </location>
</feature>
<proteinExistence type="predicted"/>
<dbReference type="Proteomes" id="UP000515679">
    <property type="component" value="Chromosome"/>
</dbReference>
<protein>
    <submittedName>
        <fullName evidence="3">DUF4157 domain-containing protein</fullName>
    </submittedName>
</protein>
<evidence type="ECO:0000313" key="3">
    <source>
        <dbReference type="EMBL" id="QMV45049.1"/>
    </source>
</evidence>